<proteinExistence type="predicted"/>
<dbReference type="InterPro" id="IPR003848">
    <property type="entry name" value="DUF218"/>
</dbReference>
<sequence length="177" mass="19550">MLAACTALISVAALIGAGIPVYVRPQVDPLRPADAILVLGGQGVDRYLYGLELARQGYAPHVLFSNPYGDNTDIDEIREPCHAPHQGFTLECFAPNPPTTLGEGRELRRAASERGWRTVIVVTMRPHLSRARYILERCFAGDLVMKPSKGELPAGYWVWSYVYQTAGYVRAFVDRGC</sequence>
<evidence type="ECO:0000259" key="1">
    <source>
        <dbReference type="Pfam" id="PF02698"/>
    </source>
</evidence>
<evidence type="ECO:0000313" key="2">
    <source>
        <dbReference type="EMBL" id="NNH70801.1"/>
    </source>
</evidence>
<dbReference type="CDD" id="cd06259">
    <property type="entry name" value="YdcF-like"/>
    <property type="match status" value="1"/>
</dbReference>
<accession>A0A849CCP7</accession>
<protein>
    <submittedName>
        <fullName evidence="2">YdcF family protein</fullName>
    </submittedName>
</protein>
<organism evidence="2 3">
    <name type="scientific">Nocardia uniformis</name>
    <dbReference type="NCBI Taxonomy" id="53432"/>
    <lineage>
        <taxon>Bacteria</taxon>
        <taxon>Bacillati</taxon>
        <taxon>Actinomycetota</taxon>
        <taxon>Actinomycetes</taxon>
        <taxon>Mycobacteriales</taxon>
        <taxon>Nocardiaceae</taxon>
        <taxon>Nocardia</taxon>
    </lineage>
</organism>
<dbReference type="AlphaFoldDB" id="A0A849CCP7"/>
<comment type="caution">
    <text evidence="2">The sequence shown here is derived from an EMBL/GenBank/DDBJ whole genome shotgun (WGS) entry which is preliminary data.</text>
</comment>
<dbReference type="Proteomes" id="UP000586827">
    <property type="component" value="Unassembled WGS sequence"/>
</dbReference>
<evidence type="ECO:0000313" key="3">
    <source>
        <dbReference type="Proteomes" id="UP000586827"/>
    </source>
</evidence>
<feature type="domain" description="DUF218" evidence="1">
    <location>
        <begin position="34"/>
        <end position="138"/>
    </location>
</feature>
<keyword evidence="3" id="KW-1185">Reference proteome</keyword>
<name>A0A849CCP7_9NOCA</name>
<dbReference type="EMBL" id="JABELX010000004">
    <property type="protein sequence ID" value="NNH70801.1"/>
    <property type="molecule type" value="Genomic_DNA"/>
</dbReference>
<reference evidence="2 3" key="1">
    <citation type="submission" date="2020-05" db="EMBL/GenBank/DDBJ databases">
        <title>MicrobeNet Type strains.</title>
        <authorList>
            <person name="Nicholson A.C."/>
        </authorList>
    </citation>
    <scope>NUCLEOTIDE SEQUENCE [LARGE SCALE GENOMIC DNA]</scope>
    <source>
        <strain evidence="2 3">JCM 3224</strain>
    </source>
</reference>
<dbReference type="Pfam" id="PF02698">
    <property type="entry name" value="DUF218"/>
    <property type="match status" value="1"/>
</dbReference>
<gene>
    <name evidence="2" type="ORF">HLB23_13155</name>
</gene>